<evidence type="ECO:0000256" key="5">
    <source>
        <dbReference type="PIRSR" id="PIRSR000018-51"/>
    </source>
</evidence>
<dbReference type="EMBL" id="CP027666">
    <property type="protein sequence ID" value="AVO34545.1"/>
    <property type="molecule type" value="Genomic_DNA"/>
</dbReference>
<dbReference type="InterPro" id="IPR014353">
    <property type="entry name" value="Membr-bd_ADH_cyt_c"/>
</dbReference>
<dbReference type="RefSeq" id="WP_106703097.1">
    <property type="nucleotide sequence ID" value="NZ_CP027666.1"/>
</dbReference>
<comment type="cofactor">
    <cofactor evidence="4">
        <name>heme c</name>
        <dbReference type="ChEBI" id="CHEBI:61717"/>
    </cofactor>
    <text evidence="4">Binds 3 heme c groups covalently per subunit.</text>
</comment>
<feature type="domain" description="Cytochrome c" evidence="6">
    <location>
        <begin position="44"/>
        <end position="147"/>
    </location>
</feature>
<feature type="domain" description="Cytochrome c" evidence="6">
    <location>
        <begin position="318"/>
        <end position="408"/>
    </location>
</feature>
<protein>
    <submittedName>
        <fullName evidence="7">Alcohol dehydrogenase</fullName>
    </submittedName>
</protein>
<dbReference type="InterPro" id="IPR036909">
    <property type="entry name" value="Cyt_c-like_dom_sf"/>
</dbReference>
<evidence type="ECO:0000256" key="3">
    <source>
        <dbReference type="ARBA" id="ARBA00023004"/>
    </source>
</evidence>
<keyword evidence="3 5" id="KW-0408">Iron</keyword>
<dbReference type="PIRSF" id="PIRSF000018">
    <property type="entry name" value="Mb_ADH_cyt_c"/>
    <property type="match status" value="1"/>
</dbReference>
<keyword evidence="2 5" id="KW-0479">Metal-binding</keyword>
<dbReference type="Pfam" id="PF00034">
    <property type="entry name" value="Cytochrom_C"/>
    <property type="match status" value="2"/>
</dbReference>
<feature type="binding site" description="axial binding residue" evidence="5">
    <location>
        <position position="62"/>
    </location>
    <ligand>
        <name>heme c</name>
        <dbReference type="ChEBI" id="CHEBI:61717"/>
        <label>1</label>
    </ligand>
    <ligandPart>
        <name>Fe</name>
        <dbReference type="ChEBI" id="CHEBI:18248"/>
    </ligandPart>
</feature>
<accession>A0A2S0MF64</accession>
<feature type="binding site" description="axial binding residue" evidence="5">
    <location>
        <position position="210"/>
    </location>
    <ligand>
        <name>heme c</name>
        <dbReference type="ChEBI" id="CHEBI:61717"/>
        <label>2</label>
    </ligand>
    <ligandPart>
        <name>Fe</name>
        <dbReference type="ChEBI" id="CHEBI:18248"/>
    </ligandPart>
</feature>
<dbReference type="PANTHER" id="PTHR35008:SF4">
    <property type="entry name" value="BLL4482 PROTEIN"/>
    <property type="match status" value="1"/>
</dbReference>
<dbReference type="GO" id="GO:0020037">
    <property type="term" value="F:heme binding"/>
    <property type="evidence" value="ECO:0007669"/>
    <property type="project" value="InterPro"/>
</dbReference>
<reference evidence="7 8" key="1">
    <citation type="submission" date="2018-03" db="EMBL/GenBank/DDBJ databases">
        <title>Genome sequencing of Ottowia sp.</title>
        <authorList>
            <person name="Kim S.-J."/>
            <person name="Heo J."/>
            <person name="Kwon S.-W."/>
        </authorList>
    </citation>
    <scope>NUCLEOTIDE SEQUENCE [LARGE SCALE GENOMIC DNA]</scope>
    <source>
        <strain evidence="7 8">KADR8-3</strain>
    </source>
</reference>
<feature type="binding site" description="covalent" evidence="4">
    <location>
        <position position="61"/>
    </location>
    <ligand>
        <name>heme c</name>
        <dbReference type="ChEBI" id="CHEBI:61717"/>
        <label>1</label>
    </ligand>
</feature>
<organism evidence="7 8">
    <name type="scientific">Ottowia oryzae</name>
    <dbReference type="NCBI Taxonomy" id="2109914"/>
    <lineage>
        <taxon>Bacteria</taxon>
        <taxon>Pseudomonadati</taxon>
        <taxon>Pseudomonadota</taxon>
        <taxon>Betaproteobacteria</taxon>
        <taxon>Burkholderiales</taxon>
        <taxon>Comamonadaceae</taxon>
        <taxon>Ottowia</taxon>
    </lineage>
</organism>
<name>A0A2S0MF64_9BURK</name>
<dbReference type="Proteomes" id="UP000239709">
    <property type="component" value="Chromosome"/>
</dbReference>
<dbReference type="GO" id="GO:0016614">
    <property type="term" value="F:oxidoreductase activity, acting on CH-OH group of donors"/>
    <property type="evidence" value="ECO:0007669"/>
    <property type="project" value="InterPro"/>
</dbReference>
<dbReference type="KEGG" id="otk:C6570_10145"/>
<keyword evidence="8" id="KW-1185">Reference proteome</keyword>
<evidence type="ECO:0000256" key="4">
    <source>
        <dbReference type="PIRSR" id="PIRSR000018-50"/>
    </source>
</evidence>
<feature type="domain" description="Cytochrome c" evidence="6">
    <location>
        <begin position="191"/>
        <end position="300"/>
    </location>
</feature>
<keyword evidence="1 4" id="KW-0349">Heme</keyword>
<dbReference type="InterPro" id="IPR009056">
    <property type="entry name" value="Cyt_c-like_dom"/>
</dbReference>
<evidence type="ECO:0000256" key="2">
    <source>
        <dbReference type="ARBA" id="ARBA00022723"/>
    </source>
</evidence>
<evidence type="ECO:0000313" key="7">
    <source>
        <dbReference type="EMBL" id="AVO34545.1"/>
    </source>
</evidence>
<feature type="binding site" description="covalent" evidence="4">
    <location>
        <position position="206"/>
    </location>
    <ligand>
        <name>heme c</name>
        <dbReference type="ChEBI" id="CHEBI:61717"/>
        <label>2</label>
    </ligand>
</feature>
<dbReference type="PROSITE" id="PS51007">
    <property type="entry name" value="CYTC"/>
    <property type="match status" value="3"/>
</dbReference>
<feature type="binding site" description="covalent" evidence="4">
    <location>
        <position position="334"/>
    </location>
    <ligand>
        <name>heme c</name>
        <dbReference type="ChEBI" id="CHEBI:61717"/>
        <label>3</label>
    </ligand>
</feature>
<evidence type="ECO:0000313" key="8">
    <source>
        <dbReference type="Proteomes" id="UP000239709"/>
    </source>
</evidence>
<feature type="binding site" description="axial binding residue" evidence="5">
    <location>
        <position position="335"/>
    </location>
    <ligand>
        <name>heme c</name>
        <dbReference type="ChEBI" id="CHEBI:61717"/>
        <label>3</label>
    </ligand>
    <ligandPart>
        <name>Fe</name>
        <dbReference type="ChEBI" id="CHEBI:18248"/>
    </ligandPart>
</feature>
<feature type="binding site" description="covalent" evidence="4">
    <location>
        <position position="331"/>
    </location>
    <ligand>
        <name>heme c</name>
        <dbReference type="ChEBI" id="CHEBI:61717"/>
        <label>3</label>
    </ligand>
</feature>
<dbReference type="OrthoDB" id="9809720at2"/>
<dbReference type="AlphaFoldDB" id="A0A2S0MF64"/>
<dbReference type="SUPFAM" id="SSF46626">
    <property type="entry name" value="Cytochrome c"/>
    <property type="match status" value="3"/>
</dbReference>
<dbReference type="InterPro" id="IPR051459">
    <property type="entry name" value="Cytochrome_c-type_DH"/>
</dbReference>
<feature type="binding site" description="covalent" evidence="4">
    <location>
        <position position="209"/>
    </location>
    <ligand>
        <name>heme c</name>
        <dbReference type="ChEBI" id="CHEBI:61717"/>
        <label>2</label>
    </ligand>
</feature>
<gene>
    <name evidence="7" type="ORF">C6570_10145</name>
</gene>
<dbReference type="Gene3D" id="1.10.760.10">
    <property type="entry name" value="Cytochrome c-like domain"/>
    <property type="match status" value="3"/>
</dbReference>
<dbReference type="PANTHER" id="PTHR35008">
    <property type="entry name" value="BLL4482 PROTEIN-RELATED"/>
    <property type="match status" value="1"/>
</dbReference>
<evidence type="ECO:0000256" key="1">
    <source>
        <dbReference type="ARBA" id="ARBA00022617"/>
    </source>
</evidence>
<dbReference type="GO" id="GO:0016020">
    <property type="term" value="C:membrane"/>
    <property type="evidence" value="ECO:0007669"/>
    <property type="project" value="InterPro"/>
</dbReference>
<dbReference type="GO" id="GO:0005506">
    <property type="term" value="F:iron ion binding"/>
    <property type="evidence" value="ECO:0007669"/>
    <property type="project" value="InterPro"/>
</dbReference>
<feature type="binding site" description="covalent" evidence="4">
    <location>
        <position position="58"/>
    </location>
    <ligand>
        <name>heme c</name>
        <dbReference type="ChEBI" id="CHEBI:61717"/>
        <label>1</label>
    </ligand>
</feature>
<proteinExistence type="predicted"/>
<sequence length="433" mass="45901">MKLLKWSAAALVALLLLLSAWVAWFNYGMTRVADDAIAPAANAEMVARGAYLARAGNCIACHTVRGASTGAGGRPIATPFGTLFTSNLTPDADTGIGQWSAAAFWRALHFGRSADGRLLYPAFPYTHTTALTREDSDALFSYFRSLPPVRAQVPAHELRWPYGTQAALAVWRTLYFQPGAKPPLPPGPADADVQRGAYLTYAVAHCSACHTARDALGGGDWQSLRGGVLASEGWYAPSLVSAREAGMADWPVDDIVQLLRTGVAPHGQVSGPMTEVVTQGTQYLNEPDLRAMASYLKALPSTEGAAPRTAAAPDVRSSAVVLGEKLYQQHCADCHGSQGQGVPGAYPPLAGNRAVTMAHTQNLLQTVLYGGFTPDTAGHPRPYGMPPFALTLGDTEIAAVLSYLRTSWGNAAAEVSPLDINRMRASTAGNLRQ</sequence>
<dbReference type="GO" id="GO:0009055">
    <property type="term" value="F:electron transfer activity"/>
    <property type="evidence" value="ECO:0007669"/>
    <property type="project" value="InterPro"/>
</dbReference>
<evidence type="ECO:0000259" key="6">
    <source>
        <dbReference type="PROSITE" id="PS51007"/>
    </source>
</evidence>